<organism evidence="2 3">
    <name type="scientific">Lysobacter brunescens</name>
    <dbReference type="NCBI Taxonomy" id="262323"/>
    <lineage>
        <taxon>Bacteria</taxon>
        <taxon>Pseudomonadati</taxon>
        <taxon>Pseudomonadota</taxon>
        <taxon>Gammaproteobacteria</taxon>
        <taxon>Lysobacterales</taxon>
        <taxon>Lysobacteraceae</taxon>
        <taxon>Lysobacter</taxon>
    </lineage>
</organism>
<feature type="region of interest" description="Disordered" evidence="1">
    <location>
        <begin position="54"/>
        <end position="132"/>
    </location>
</feature>
<name>A0ABW2YC32_9GAMM</name>
<feature type="compositionally biased region" description="Basic and acidic residues" evidence="1">
    <location>
        <begin position="58"/>
        <end position="90"/>
    </location>
</feature>
<protein>
    <submittedName>
        <fullName evidence="2">Uncharacterized protein</fullName>
    </submittedName>
</protein>
<evidence type="ECO:0000313" key="2">
    <source>
        <dbReference type="EMBL" id="MFD0725458.1"/>
    </source>
</evidence>
<dbReference type="EMBL" id="JBHTIF010000001">
    <property type="protein sequence ID" value="MFD0725458.1"/>
    <property type="molecule type" value="Genomic_DNA"/>
</dbReference>
<feature type="compositionally biased region" description="Basic and acidic residues" evidence="1">
    <location>
        <begin position="118"/>
        <end position="132"/>
    </location>
</feature>
<keyword evidence="3" id="KW-1185">Reference proteome</keyword>
<accession>A0ABW2YC32</accession>
<dbReference type="Proteomes" id="UP001597110">
    <property type="component" value="Unassembled WGS sequence"/>
</dbReference>
<comment type="caution">
    <text evidence="2">The sequence shown here is derived from an EMBL/GenBank/DDBJ whole genome shotgun (WGS) entry which is preliminary data.</text>
</comment>
<sequence length="132" mass="14632">MDEEHAAIVIHGIAEHQSARAFFVVVGHFHCEPLPLQLHPWFVRIAAAARENAAKQGDGTHDAHDRVSFPESGCRRFRSDASPSSKKDFVHPLPKRIVAMHNSPPSQRCFGNGGAAERNGKKVVDDFHERPP</sequence>
<proteinExistence type="predicted"/>
<gene>
    <name evidence="2" type="ORF">ACFQ0E_07550</name>
</gene>
<evidence type="ECO:0000256" key="1">
    <source>
        <dbReference type="SAM" id="MobiDB-lite"/>
    </source>
</evidence>
<reference evidence="3" key="1">
    <citation type="journal article" date="2019" name="Int. J. Syst. Evol. Microbiol.">
        <title>The Global Catalogue of Microorganisms (GCM) 10K type strain sequencing project: providing services to taxonomists for standard genome sequencing and annotation.</title>
        <authorList>
            <consortium name="The Broad Institute Genomics Platform"/>
            <consortium name="The Broad Institute Genome Sequencing Center for Infectious Disease"/>
            <person name="Wu L."/>
            <person name="Ma J."/>
        </authorList>
    </citation>
    <scope>NUCLEOTIDE SEQUENCE [LARGE SCALE GENOMIC DNA]</scope>
    <source>
        <strain evidence="3">CCUG 55585</strain>
    </source>
</reference>
<evidence type="ECO:0000313" key="3">
    <source>
        <dbReference type="Proteomes" id="UP001597110"/>
    </source>
</evidence>